<evidence type="ECO:0000313" key="8">
    <source>
        <dbReference type="EMBL" id="MDR6245561.1"/>
    </source>
</evidence>
<dbReference type="InterPro" id="IPR011701">
    <property type="entry name" value="MFS"/>
</dbReference>
<evidence type="ECO:0000256" key="6">
    <source>
        <dbReference type="SAM" id="Phobius"/>
    </source>
</evidence>
<feature type="transmembrane region" description="Helical" evidence="6">
    <location>
        <begin position="345"/>
        <end position="368"/>
    </location>
</feature>
<keyword evidence="2" id="KW-0813">Transport</keyword>
<feature type="transmembrane region" description="Helical" evidence="6">
    <location>
        <begin position="146"/>
        <end position="166"/>
    </location>
</feature>
<proteinExistence type="predicted"/>
<evidence type="ECO:0000256" key="5">
    <source>
        <dbReference type="ARBA" id="ARBA00023136"/>
    </source>
</evidence>
<keyword evidence="5 6" id="KW-0472">Membrane</keyword>
<evidence type="ECO:0000313" key="9">
    <source>
        <dbReference type="Proteomes" id="UP001185028"/>
    </source>
</evidence>
<dbReference type="Proteomes" id="UP001185028">
    <property type="component" value="Unassembled WGS sequence"/>
</dbReference>
<dbReference type="CDD" id="cd17353">
    <property type="entry name" value="MFS_OFA_like"/>
    <property type="match status" value="1"/>
</dbReference>
<gene>
    <name evidence="8" type="ORF">JOC58_003474</name>
</gene>
<dbReference type="PANTHER" id="PTHR11360">
    <property type="entry name" value="MONOCARBOXYLATE TRANSPORTER"/>
    <property type="match status" value="1"/>
</dbReference>
<dbReference type="InterPro" id="IPR036259">
    <property type="entry name" value="MFS_trans_sf"/>
</dbReference>
<feature type="transmembrane region" description="Helical" evidence="6">
    <location>
        <begin position="380"/>
        <end position="402"/>
    </location>
</feature>
<feature type="domain" description="Major facilitator superfamily (MFS) profile" evidence="7">
    <location>
        <begin position="21"/>
        <end position="431"/>
    </location>
</feature>
<dbReference type="PROSITE" id="PS50850">
    <property type="entry name" value="MFS"/>
    <property type="match status" value="1"/>
</dbReference>
<feature type="transmembrane region" description="Helical" evidence="6">
    <location>
        <begin position="90"/>
        <end position="108"/>
    </location>
</feature>
<sequence length="454" mass="47958">MKTLSAHTSTTRSGADAPAVKRWLIVLGTIIVQMGLGTIYTWSLFNQPLVDKFGWQLSSVAITFSITSFALAFATLFSGKLQEKWGIRRLIGTAGIVLGLGLMLSSQVSSLPLLYLLAGVVVGFADGTAYMTSLSNLIKWFPERKGLISGISVGAYGTGSLLFKYINGSLIGSVGASMAFLYWGVIVLLMIVIGSRMIKEAVVSEAPVSNTDAAPVSASANQAAQAGNGQLEPKGAVPAIAHNYSVKEMLKTKQAYLLFIMFFTACMSGLYLIGIVKDIGVQLAGLDLATAANAVAMIAIFNTVGRIILGALSDKVGRLKVLCGTFLVTAIAVAVLSFVPLTFGIFFAAVAAIAFCFGGNITVFPAIVSDFFGLKNHGKNYGVIYQGFGIGALSGAFIAAWMGGFKPTFIVIGILCLISFLIAVMIKPPVYGEREQQATDAKAAKWKVNPHTVR</sequence>
<dbReference type="SUPFAM" id="SSF103473">
    <property type="entry name" value="MFS general substrate transporter"/>
    <property type="match status" value="1"/>
</dbReference>
<evidence type="ECO:0000256" key="3">
    <source>
        <dbReference type="ARBA" id="ARBA00022692"/>
    </source>
</evidence>
<feature type="transmembrane region" description="Helical" evidence="6">
    <location>
        <begin position="408"/>
        <end position="426"/>
    </location>
</feature>
<dbReference type="Gene3D" id="1.20.1250.20">
    <property type="entry name" value="MFS general substrate transporter like domains"/>
    <property type="match status" value="2"/>
</dbReference>
<evidence type="ECO:0000256" key="2">
    <source>
        <dbReference type="ARBA" id="ARBA00022448"/>
    </source>
</evidence>
<evidence type="ECO:0000259" key="7">
    <source>
        <dbReference type="PROSITE" id="PS50850"/>
    </source>
</evidence>
<feature type="transmembrane region" description="Helical" evidence="6">
    <location>
        <begin position="288"/>
        <end position="309"/>
    </location>
</feature>
<evidence type="ECO:0000256" key="4">
    <source>
        <dbReference type="ARBA" id="ARBA00022989"/>
    </source>
</evidence>
<feature type="transmembrane region" description="Helical" evidence="6">
    <location>
        <begin position="57"/>
        <end position="78"/>
    </location>
</feature>
<organism evidence="8 9">
    <name type="scientific">Paenibacillus hunanensis</name>
    <dbReference type="NCBI Taxonomy" id="539262"/>
    <lineage>
        <taxon>Bacteria</taxon>
        <taxon>Bacillati</taxon>
        <taxon>Bacillota</taxon>
        <taxon>Bacilli</taxon>
        <taxon>Bacillales</taxon>
        <taxon>Paenibacillaceae</taxon>
        <taxon>Paenibacillus</taxon>
    </lineage>
</organism>
<protein>
    <submittedName>
        <fullName evidence="8">OFA family oxalate/formate antiporter-like MFS transporter</fullName>
    </submittedName>
</protein>
<comment type="subcellular location">
    <subcellularLocation>
        <location evidence="1">Cell membrane</location>
        <topology evidence="1">Multi-pass membrane protein</topology>
    </subcellularLocation>
</comment>
<name>A0ABU1J229_9BACL</name>
<keyword evidence="4 6" id="KW-1133">Transmembrane helix</keyword>
<reference evidence="8 9" key="1">
    <citation type="submission" date="2023-07" db="EMBL/GenBank/DDBJ databases">
        <title>Genomic Encyclopedia of Type Strains, Phase IV (KMG-IV): sequencing the most valuable type-strain genomes for metagenomic binning, comparative biology and taxonomic classification.</title>
        <authorList>
            <person name="Goeker M."/>
        </authorList>
    </citation>
    <scope>NUCLEOTIDE SEQUENCE [LARGE SCALE GENOMIC DNA]</scope>
    <source>
        <strain evidence="8 9">DSM 22170</strain>
    </source>
</reference>
<dbReference type="PANTHER" id="PTHR11360:SF317">
    <property type="entry name" value="MAJOR FACILITATOR SUPERFAMILY (MFS) PROFILE DOMAIN-CONTAINING PROTEIN-RELATED"/>
    <property type="match status" value="1"/>
</dbReference>
<keyword evidence="3 6" id="KW-0812">Transmembrane</keyword>
<feature type="transmembrane region" description="Helical" evidence="6">
    <location>
        <begin position="172"/>
        <end position="193"/>
    </location>
</feature>
<dbReference type="EMBL" id="JAVDQH010000015">
    <property type="protein sequence ID" value="MDR6245561.1"/>
    <property type="molecule type" value="Genomic_DNA"/>
</dbReference>
<accession>A0ABU1J229</accession>
<feature type="transmembrane region" description="Helical" evidence="6">
    <location>
        <begin position="114"/>
        <end position="134"/>
    </location>
</feature>
<dbReference type="InterPro" id="IPR050327">
    <property type="entry name" value="Proton-linked_MCT"/>
</dbReference>
<keyword evidence="9" id="KW-1185">Reference proteome</keyword>
<dbReference type="Pfam" id="PF07690">
    <property type="entry name" value="MFS_1"/>
    <property type="match status" value="1"/>
</dbReference>
<dbReference type="InterPro" id="IPR020846">
    <property type="entry name" value="MFS_dom"/>
</dbReference>
<feature type="transmembrane region" description="Helical" evidence="6">
    <location>
        <begin position="23"/>
        <end position="45"/>
    </location>
</feature>
<feature type="transmembrane region" description="Helical" evidence="6">
    <location>
        <begin position="255"/>
        <end position="276"/>
    </location>
</feature>
<feature type="transmembrane region" description="Helical" evidence="6">
    <location>
        <begin position="321"/>
        <end position="339"/>
    </location>
</feature>
<comment type="caution">
    <text evidence="8">The sequence shown here is derived from an EMBL/GenBank/DDBJ whole genome shotgun (WGS) entry which is preliminary data.</text>
</comment>
<evidence type="ECO:0000256" key="1">
    <source>
        <dbReference type="ARBA" id="ARBA00004651"/>
    </source>
</evidence>